<keyword evidence="3" id="KW-1015">Disulfide bond</keyword>
<dbReference type="PANTHER" id="PTHR42341:SF1">
    <property type="entry name" value="HYDROPHOBIN"/>
    <property type="match status" value="1"/>
</dbReference>
<dbReference type="Gene3D" id="3.20.120.10">
    <property type="entry name" value="Hydrophobin"/>
    <property type="match status" value="1"/>
</dbReference>
<protein>
    <recommendedName>
        <fullName evidence="7">Hydrophobin</fullName>
    </recommendedName>
</protein>
<dbReference type="InterPro" id="IPR010636">
    <property type="entry name" value="Class_II_hydrophobin"/>
</dbReference>
<reference evidence="5 6" key="1">
    <citation type="submission" date="2017-02" db="EMBL/GenBank/DDBJ databases">
        <title>Genomes of Trichoderma spp. with biocontrol activity.</title>
        <authorList>
            <person name="Gardiner D."/>
            <person name="Kazan K."/>
            <person name="Vos C."/>
            <person name="Harvey P."/>
        </authorList>
    </citation>
    <scope>NUCLEOTIDE SEQUENCE [LARGE SCALE GENOMIC DNA]</scope>
    <source>
        <strain evidence="5 6">A5MH</strain>
    </source>
</reference>
<dbReference type="InterPro" id="IPR036686">
    <property type="entry name" value="Class_II_Hydrophobin_sf"/>
</dbReference>
<evidence type="ECO:0000313" key="5">
    <source>
        <dbReference type="EMBL" id="PNP46093.1"/>
    </source>
</evidence>
<organism evidence="5 6">
    <name type="scientific">Trichoderma gamsii</name>
    <dbReference type="NCBI Taxonomy" id="398673"/>
    <lineage>
        <taxon>Eukaryota</taxon>
        <taxon>Fungi</taxon>
        <taxon>Dikarya</taxon>
        <taxon>Ascomycota</taxon>
        <taxon>Pezizomycotina</taxon>
        <taxon>Sordariomycetes</taxon>
        <taxon>Hypocreomycetidae</taxon>
        <taxon>Hypocreales</taxon>
        <taxon>Hypocreaceae</taxon>
        <taxon>Trichoderma</taxon>
    </lineage>
</organism>
<dbReference type="PANTHER" id="PTHR42341">
    <property type="entry name" value="HYDROPHOBIN"/>
    <property type="match status" value="1"/>
</dbReference>
<comment type="subcellular location">
    <subcellularLocation>
        <location evidence="1">Cell envelope</location>
    </subcellularLocation>
</comment>
<dbReference type="Pfam" id="PF06766">
    <property type="entry name" value="Hydrophobin_2"/>
    <property type="match status" value="1"/>
</dbReference>
<comment type="caution">
    <text evidence="5">The sequence shown here is derived from an EMBL/GenBank/DDBJ whole genome shotgun (WGS) entry which is preliminary data.</text>
</comment>
<dbReference type="AlphaFoldDB" id="A0A2K0TKP2"/>
<dbReference type="EMBL" id="MTYH01000016">
    <property type="protein sequence ID" value="PNP46093.1"/>
    <property type="molecule type" value="Genomic_DNA"/>
</dbReference>
<keyword evidence="4" id="KW-0732">Signal</keyword>
<evidence type="ECO:0000256" key="4">
    <source>
        <dbReference type="SAM" id="SignalP"/>
    </source>
</evidence>
<comment type="similarity">
    <text evidence="2">Belongs to the cerato-ulmin hydrophobin family.</text>
</comment>
<proteinExistence type="inferred from homology"/>
<name>A0A2K0TKP2_9HYPO</name>
<evidence type="ECO:0000256" key="1">
    <source>
        <dbReference type="ARBA" id="ARBA00004196"/>
    </source>
</evidence>
<dbReference type="GO" id="GO:0005576">
    <property type="term" value="C:extracellular region"/>
    <property type="evidence" value="ECO:0007669"/>
    <property type="project" value="InterPro"/>
</dbReference>
<dbReference type="OrthoDB" id="4500971at2759"/>
<evidence type="ECO:0008006" key="7">
    <source>
        <dbReference type="Google" id="ProtNLM"/>
    </source>
</evidence>
<evidence type="ECO:0000313" key="6">
    <source>
        <dbReference type="Proteomes" id="UP000236546"/>
    </source>
</evidence>
<dbReference type="CDD" id="cd23508">
    <property type="entry name" value="hydrophobin_II"/>
    <property type="match status" value="1"/>
</dbReference>
<evidence type="ECO:0000256" key="2">
    <source>
        <dbReference type="ARBA" id="ARBA00009576"/>
    </source>
</evidence>
<dbReference type="Proteomes" id="UP000236546">
    <property type="component" value="Unassembled WGS sequence"/>
</dbReference>
<accession>A0A2K0TKP2</accession>
<feature type="signal peptide" evidence="4">
    <location>
        <begin position="1"/>
        <end position="15"/>
    </location>
</feature>
<gene>
    <name evidence="5" type="ORF">TGAMA5MH_02128</name>
</gene>
<dbReference type="SUPFAM" id="SSF101751">
    <property type="entry name" value="Hydrophobin II, HfbII"/>
    <property type="match status" value="1"/>
</dbReference>
<feature type="chain" id="PRO_5014327608" description="Hydrophobin" evidence="4">
    <location>
        <begin position="16"/>
        <end position="86"/>
    </location>
</feature>
<evidence type="ECO:0000256" key="3">
    <source>
        <dbReference type="ARBA" id="ARBA00023157"/>
    </source>
</evidence>
<sequence length="86" mass="8721">MQFSVVALFATGALAAVCPTGIFSNPLCCSIDVLGVVGLDCSFPNNGILDGPSFQAACDSEGKQPLCCVAPAGEEGILCQKPVETI</sequence>